<reference evidence="8" key="1">
    <citation type="submission" date="2018-06" db="EMBL/GenBank/DDBJ databases">
        <authorList>
            <person name="Zhirakovskaya E."/>
        </authorList>
    </citation>
    <scope>NUCLEOTIDE SEQUENCE</scope>
</reference>
<feature type="transmembrane region" description="Helical" evidence="7">
    <location>
        <begin position="202"/>
        <end position="221"/>
    </location>
</feature>
<keyword evidence="4 7" id="KW-0812">Transmembrane</keyword>
<name>A0A3B0W2G5_9ZZZZ</name>
<sequence length="237" mass="26286">MGIIVHAGLIFEVLKLMNLLAENLTLPFIVSGWLVFMLSFIWAFKTAPWYKVNDDRGAQNVLLGATILVFLLWQLSASLGNGLTFHFLMMTLLTLMFGAQFALLAMSLALLGVTFKSDLGWLSFGLNALLMGIIPIGITMALLRFSKAYLELNFFVYVFFNAFFAGAVSVVVSLGLGAWVLWVTETYTLAVLKQSFIPFIPLISSPEGFLNGFLIAGLLIFKPEWVSTFDGQIFIKK</sequence>
<keyword evidence="3" id="KW-1003">Cell membrane</keyword>
<evidence type="ECO:0000313" key="8">
    <source>
        <dbReference type="EMBL" id="VAW44907.1"/>
    </source>
</evidence>
<accession>A0A3B0W2G5</accession>
<dbReference type="Pfam" id="PF01891">
    <property type="entry name" value="CbiM"/>
    <property type="match status" value="1"/>
</dbReference>
<dbReference type="GO" id="GO:0000041">
    <property type="term" value="P:transition metal ion transport"/>
    <property type="evidence" value="ECO:0007669"/>
    <property type="project" value="InterPro"/>
</dbReference>
<protein>
    <submittedName>
        <fullName evidence="8">Uncharacterized protein</fullName>
    </submittedName>
</protein>
<evidence type="ECO:0000256" key="3">
    <source>
        <dbReference type="ARBA" id="ARBA00022475"/>
    </source>
</evidence>
<proteinExistence type="predicted"/>
<keyword evidence="5 7" id="KW-1133">Transmembrane helix</keyword>
<keyword evidence="2" id="KW-0813">Transport</keyword>
<evidence type="ECO:0000256" key="2">
    <source>
        <dbReference type="ARBA" id="ARBA00022448"/>
    </source>
</evidence>
<organism evidence="8">
    <name type="scientific">hydrothermal vent metagenome</name>
    <dbReference type="NCBI Taxonomy" id="652676"/>
    <lineage>
        <taxon>unclassified sequences</taxon>
        <taxon>metagenomes</taxon>
        <taxon>ecological metagenomes</taxon>
    </lineage>
</organism>
<dbReference type="GO" id="GO:0005886">
    <property type="term" value="C:plasma membrane"/>
    <property type="evidence" value="ECO:0007669"/>
    <property type="project" value="UniProtKB-SubCell"/>
</dbReference>
<dbReference type="EMBL" id="UOFC01000029">
    <property type="protein sequence ID" value="VAW44907.1"/>
    <property type="molecule type" value="Genomic_DNA"/>
</dbReference>
<evidence type="ECO:0000256" key="1">
    <source>
        <dbReference type="ARBA" id="ARBA00004651"/>
    </source>
</evidence>
<keyword evidence="6 7" id="KW-0472">Membrane</keyword>
<feature type="transmembrane region" description="Helical" evidence="7">
    <location>
        <begin position="24"/>
        <end position="45"/>
    </location>
</feature>
<dbReference type="Gene3D" id="1.10.1760.20">
    <property type="match status" value="1"/>
</dbReference>
<comment type="subcellular location">
    <subcellularLocation>
        <location evidence="1">Cell membrane</location>
        <topology evidence="1">Multi-pass membrane protein</topology>
    </subcellularLocation>
</comment>
<feature type="transmembrane region" description="Helical" evidence="7">
    <location>
        <begin position="119"/>
        <end position="143"/>
    </location>
</feature>
<gene>
    <name evidence="8" type="ORF">MNBD_GAMMA03-796</name>
</gene>
<feature type="transmembrane region" description="Helical" evidence="7">
    <location>
        <begin position="57"/>
        <end position="75"/>
    </location>
</feature>
<evidence type="ECO:0000256" key="5">
    <source>
        <dbReference type="ARBA" id="ARBA00022989"/>
    </source>
</evidence>
<feature type="transmembrane region" description="Helical" evidence="7">
    <location>
        <begin position="87"/>
        <end position="113"/>
    </location>
</feature>
<evidence type="ECO:0000256" key="4">
    <source>
        <dbReference type="ARBA" id="ARBA00022692"/>
    </source>
</evidence>
<evidence type="ECO:0000256" key="7">
    <source>
        <dbReference type="SAM" id="Phobius"/>
    </source>
</evidence>
<dbReference type="AlphaFoldDB" id="A0A3B0W2G5"/>
<dbReference type="InterPro" id="IPR002751">
    <property type="entry name" value="CbiM/NikMN"/>
</dbReference>
<evidence type="ECO:0000256" key="6">
    <source>
        <dbReference type="ARBA" id="ARBA00023136"/>
    </source>
</evidence>
<feature type="transmembrane region" description="Helical" evidence="7">
    <location>
        <begin position="155"/>
        <end position="182"/>
    </location>
</feature>